<dbReference type="Pfam" id="PF00447">
    <property type="entry name" value="HSF_DNA-bind"/>
    <property type="match status" value="1"/>
</dbReference>
<dbReference type="GO" id="GO:0005634">
    <property type="term" value="C:nucleus"/>
    <property type="evidence" value="ECO:0000318"/>
    <property type="project" value="GO_Central"/>
</dbReference>
<comment type="similarity">
    <text evidence="5">Belongs to the HSF family.</text>
</comment>
<reference evidence="8" key="1">
    <citation type="journal article" date="2021" name="Nat. Commun.">
        <title>Genomic analyses provide insights into spinach domestication and the genetic basis of agronomic traits.</title>
        <authorList>
            <person name="Cai X."/>
            <person name="Sun X."/>
            <person name="Xu C."/>
            <person name="Sun H."/>
            <person name="Wang X."/>
            <person name="Ge C."/>
            <person name="Zhang Z."/>
            <person name="Wang Q."/>
            <person name="Fei Z."/>
            <person name="Jiao C."/>
            <person name="Wang Q."/>
        </authorList>
    </citation>
    <scope>NUCLEOTIDE SEQUENCE [LARGE SCALE GENOMIC DNA]</scope>
    <source>
        <strain evidence="8">cv. Varoflay</strain>
    </source>
</reference>
<reference evidence="9" key="2">
    <citation type="submission" date="2025-08" db="UniProtKB">
        <authorList>
            <consortium name="RefSeq"/>
        </authorList>
    </citation>
    <scope>IDENTIFICATION</scope>
    <source>
        <tissue evidence="9">Leaf</tissue>
    </source>
</reference>
<dbReference type="PANTHER" id="PTHR10015:SF169">
    <property type="entry name" value="HEAT STRESS TRANSCRIPTION FACTOR B-2B"/>
    <property type="match status" value="1"/>
</dbReference>
<accession>A0A9R0J972</accession>
<dbReference type="PANTHER" id="PTHR10015">
    <property type="entry name" value="HEAT SHOCK TRANSCRIPTION FACTOR"/>
    <property type="match status" value="1"/>
</dbReference>
<dbReference type="Gene3D" id="1.10.10.10">
    <property type="entry name" value="Winged helix-like DNA-binding domain superfamily/Winged helix DNA-binding domain"/>
    <property type="match status" value="1"/>
</dbReference>
<dbReference type="PROSITE" id="PS00434">
    <property type="entry name" value="HSF_DOMAIN"/>
    <property type="match status" value="1"/>
</dbReference>
<sequence>MIPVPLDQNGDSTGCGGTGSGNASDLQQRTLPTPFLTKTYQLVDDPVVDDLISWNDDGTSFIVWRPAEFARDLLPKYFKHNNFSSFVRQLNTYGFRKVIPDRWEFANDCFKRGEKALLRDIQRRKISPAPAINSPTAVAACPTAIPAVVTVAAPPPVTVRAVSPANSGDEQVHSSNSSPAPGVVTVQRVASCASTTEILEENERLRSENFTLSQELNHLRGLCNNILAMMSNYATGQPETSGLQEGRPLDLLPTKPVTVAEADPCGASSGGATASGGSKGEEKMEEEEMEGCPCPRLFGVSIGAKRVRREDDEENRASVERSRSREGSDPIQTQQEQQCSGE</sequence>
<dbReference type="Proteomes" id="UP000813463">
    <property type="component" value="Chromosome 6"/>
</dbReference>
<evidence type="ECO:0000256" key="6">
    <source>
        <dbReference type="SAM" id="MobiDB-lite"/>
    </source>
</evidence>
<feature type="compositionally biased region" description="Polar residues" evidence="6">
    <location>
        <begin position="330"/>
        <end position="342"/>
    </location>
</feature>
<keyword evidence="2" id="KW-0346">Stress response</keyword>
<evidence type="ECO:0000256" key="2">
    <source>
        <dbReference type="ARBA" id="ARBA00023016"/>
    </source>
</evidence>
<evidence type="ECO:0000313" key="8">
    <source>
        <dbReference type="Proteomes" id="UP000813463"/>
    </source>
</evidence>
<dbReference type="RefSeq" id="XP_021863251.2">
    <property type="nucleotide sequence ID" value="XM_022007559.2"/>
</dbReference>
<dbReference type="InterPro" id="IPR036390">
    <property type="entry name" value="WH_DNA-bd_sf"/>
</dbReference>
<dbReference type="GO" id="GO:0006357">
    <property type="term" value="P:regulation of transcription by RNA polymerase II"/>
    <property type="evidence" value="ECO:0007669"/>
    <property type="project" value="TreeGrafter"/>
</dbReference>
<protein>
    <submittedName>
        <fullName evidence="9">Heat stress transcription factor B-2b</fullName>
    </submittedName>
</protein>
<feature type="region of interest" description="Disordered" evidence="6">
    <location>
        <begin position="260"/>
        <end position="342"/>
    </location>
</feature>
<keyword evidence="3" id="KW-0238">DNA-binding</keyword>
<evidence type="ECO:0000259" key="7">
    <source>
        <dbReference type="PROSITE" id="PS00434"/>
    </source>
</evidence>
<dbReference type="PRINTS" id="PR00056">
    <property type="entry name" value="HSFDOMAIN"/>
</dbReference>
<evidence type="ECO:0000313" key="9">
    <source>
        <dbReference type="RefSeq" id="XP_021863251.2"/>
    </source>
</evidence>
<dbReference type="AlphaFoldDB" id="A0A9R0J972"/>
<feature type="compositionally biased region" description="Basic and acidic residues" evidence="6">
    <location>
        <begin position="315"/>
        <end position="328"/>
    </location>
</feature>
<feature type="domain" description="HSF-type DNA-binding" evidence="7">
    <location>
        <begin position="74"/>
        <end position="98"/>
    </location>
</feature>
<name>A0A9R0J972_SPIOL</name>
<proteinExistence type="inferred from homology"/>
<evidence type="ECO:0000256" key="5">
    <source>
        <dbReference type="RuleBase" id="RU004020"/>
    </source>
</evidence>
<keyword evidence="8" id="KW-1185">Reference proteome</keyword>
<organism evidence="8 9">
    <name type="scientific">Spinacia oleracea</name>
    <name type="common">Spinach</name>
    <dbReference type="NCBI Taxonomy" id="3562"/>
    <lineage>
        <taxon>Eukaryota</taxon>
        <taxon>Viridiplantae</taxon>
        <taxon>Streptophyta</taxon>
        <taxon>Embryophyta</taxon>
        <taxon>Tracheophyta</taxon>
        <taxon>Spermatophyta</taxon>
        <taxon>Magnoliopsida</taxon>
        <taxon>eudicotyledons</taxon>
        <taxon>Gunneridae</taxon>
        <taxon>Pentapetalae</taxon>
        <taxon>Caryophyllales</taxon>
        <taxon>Chenopodiaceae</taxon>
        <taxon>Chenopodioideae</taxon>
        <taxon>Anserineae</taxon>
        <taxon>Spinacia</taxon>
    </lineage>
</organism>
<dbReference type="InterPro" id="IPR036388">
    <property type="entry name" value="WH-like_DNA-bd_sf"/>
</dbReference>
<dbReference type="KEGG" id="soe:110802129"/>
<dbReference type="GO" id="GO:0003700">
    <property type="term" value="F:DNA-binding transcription factor activity"/>
    <property type="evidence" value="ECO:0000318"/>
    <property type="project" value="GO_Central"/>
</dbReference>
<keyword evidence="4" id="KW-0539">Nucleus</keyword>
<comment type="subcellular location">
    <subcellularLocation>
        <location evidence="1">Nucleus</location>
    </subcellularLocation>
</comment>
<dbReference type="SMART" id="SM00415">
    <property type="entry name" value="HSF"/>
    <property type="match status" value="1"/>
</dbReference>
<evidence type="ECO:0000256" key="4">
    <source>
        <dbReference type="ARBA" id="ARBA00023242"/>
    </source>
</evidence>
<dbReference type="GeneID" id="110802129"/>
<dbReference type="SUPFAM" id="SSF46785">
    <property type="entry name" value="Winged helix' DNA-binding domain"/>
    <property type="match status" value="1"/>
</dbReference>
<dbReference type="GO" id="GO:0000978">
    <property type="term" value="F:RNA polymerase II cis-regulatory region sequence-specific DNA binding"/>
    <property type="evidence" value="ECO:0007669"/>
    <property type="project" value="TreeGrafter"/>
</dbReference>
<gene>
    <name evidence="9" type="primary">LOC110802129</name>
</gene>
<feature type="region of interest" description="Disordered" evidence="6">
    <location>
        <begin position="1"/>
        <end position="28"/>
    </location>
</feature>
<evidence type="ECO:0000256" key="1">
    <source>
        <dbReference type="ARBA" id="ARBA00004123"/>
    </source>
</evidence>
<evidence type="ECO:0000256" key="3">
    <source>
        <dbReference type="ARBA" id="ARBA00023125"/>
    </source>
</evidence>
<dbReference type="InterPro" id="IPR000232">
    <property type="entry name" value="HSF_DNA-bd"/>
</dbReference>